<dbReference type="PANTHER" id="PTHR11113">
    <property type="entry name" value="N-ACETYLGLUCOSAMINE-6-PHOSPHATE DEACETYLASE"/>
    <property type="match status" value="1"/>
</dbReference>
<reference evidence="3" key="1">
    <citation type="submission" date="2018-06" db="EMBL/GenBank/DDBJ databases">
        <authorList>
            <person name="Zhirakovskaya E."/>
        </authorList>
    </citation>
    <scope>NUCLEOTIDE SEQUENCE</scope>
</reference>
<dbReference type="GO" id="GO:0006046">
    <property type="term" value="P:N-acetylglucosamine catabolic process"/>
    <property type="evidence" value="ECO:0007669"/>
    <property type="project" value="TreeGrafter"/>
</dbReference>
<feature type="non-terminal residue" evidence="3">
    <location>
        <position position="1"/>
    </location>
</feature>
<dbReference type="InterPro" id="IPR032466">
    <property type="entry name" value="Metal_Hydrolase"/>
</dbReference>
<dbReference type="EMBL" id="UOEN01000484">
    <property type="protein sequence ID" value="VAW19585.1"/>
    <property type="molecule type" value="Genomic_DNA"/>
</dbReference>
<organism evidence="3">
    <name type="scientific">hydrothermal vent metagenome</name>
    <dbReference type="NCBI Taxonomy" id="652676"/>
    <lineage>
        <taxon>unclassified sequences</taxon>
        <taxon>metagenomes</taxon>
        <taxon>ecological metagenomes</taxon>
    </lineage>
</organism>
<dbReference type="InterPro" id="IPR006680">
    <property type="entry name" value="Amidohydro-rel"/>
</dbReference>
<evidence type="ECO:0000259" key="2">
    <source>
        <dbReference type="Pfam" id="PF01979"/>
    </source>
</evidence>
<dbReference type="SUPFAM" id="SSF51556">
    <property type="entry name" value="Metallo-dependent hydrolases"/>
    <property type="match status" value="1"/>
</dbReference>
<name>A0A3B0TLN8_9ZZZZ</name>
<proteinExistence type="predicted"/>
<dbReference type="PANTHER" id="PTHR11113:SF14">
    <property type="entry name" value="N-ACETYLGLUCOSAMINE-6-PHOSPHATE DEACETYLASE"/>
    <property type="match status" value="1"/>
</dbReference>
<evidence type="ECO:0000313" key="3">
    <source>
        <dbReference type="EMBL" id="VAW19585.1"/>
    </source>
</evidence>
<evidence type="ECO:0000256" key="1">
    <source>
        <dbReference type="ARBA" id="ARBA00022801"/>
    </source>
</evidence>
<keyword evidence="1" id="KW-0378">Hydrolase</keyword>
<dbReference type="InterPro" id="IPR011059">
    <property type="entry name" value="Metal-dep_hydrolase_composite"/>
</dbReference>
<feature type="domain" description="Amidohydrolase-related" evidence="2">
    <location>
        <begin position="56"/>
        <end position="150"/>
    </location>
</feature>
<dbReference type="Gene3D" id="3.20.20.140">
    <property type="entry name" value="Metal-dependent hydrolases"/>
    <property type="match status" value="1"/>
</dbReference>
<sequence>QLSDDRLAASIIVDGFHLRREEVRTFYKVKGPDNTILVSDVTSLAGMPPGKYGEFGSEVIITPDGKVMMPSQNVLAGASFLIDRGIENVISFTQCSLADAIHMASRNPARLLNLNDRGEIRPGKRADLVLFQMENGKMRIIKTVVAGNIVYDINNKKPTN</sequence>
<gene>
    <name evidence="3" type="ORF">MNBD_BACTEROID05-1170</name>
</gene>
<dbReference type="GO" id="GO:0008448">
    <property type="term" value="F:N-acetylglucosamine-6-phosphate deacetylase activity"/>
    <property type="evidence" value="ECO:0007669"/>
    <property type="project" value="TreeGrafter"/>
</dbReference>
<accession>A0A3B0TLN8</accession>
<dbReference type="AlphaFoldDB" id="A0A3B0TLN8"/>
<dbReference type="Gene3D" id="2.30.40.10">
    <property type="entry name" value="Urease, subunit C, domain 1"/>
    <property type="match status" value="1"/>
</dbReference>
<protein>
    <recommendedName>
        <fullName evidence="2">Amidohydrolase-related domain-containing protein</fullName>
    </recommendedName>
</protein>
<dbReference type="Pfam" id="PF01979">
    <property type="entry name" value="Amidohydro_1"/>
    <property type="match status" value="1"/>
</dbReference>
<dbReference type="SUPFAM" id="SSF51338">
    <property type="entry name" value="Composite domain of metallo-dependent hydrolases"/>
    <property type="match status" value="1"/>
</dbReference>